<evidence type="ECO:0000313" key="4">
    <source>
        <dbReference type="EMBL" id="CEJ55413.1"/>
    </source>
</evidence>
<evidence type="ECO:0000256" key="3">
    <source>
        <dbReference type="RuleBase" id="RU000363"/>
    </source>
</evidence>
<reference evidence="5" key="1">
    <citation type="journal article" date="2015" name="Genome Announc.">
        <title>Draft genome sequence of the fungus Penicillium brasilianum MG11.</title>
        <authorList>
            <person name="Horn F."/>
            <person name="Linde J."/>
            <person name="Mattern D.J."/>
            <person name="Walther G."/>
            <person name="Guthke R."/>
            <person name="Brakhage A.A."/>
            <person name="Valiante V."/>
        </authorList>
    </citation>
    <scope>NUCLEOTIDE SEQUENCE [LARGE SCALE GENOMIC DNA]</scope>
    <source>
        <strain evidence="5">MG11</strain>
    </source>
</reference>
<dbReference type="STRING" id="104259.A0A0F7TK64"/>
<dbReference type="InterPro" id="IPR036291">
    <property type="entry name" value="NAD(P)-bd_dom_sf"/>
</dbReference>
<evidence type="ECO:0000256" key="2">
    <source>
        <dbReference type="ARBA" id="ARBA00023002"/>
    </source>
</evidence>
<dbReference type="Gene3D" id="3.40.50.720">
    <property type="entry name" value="NAD(P)-binding Rossmann-like Domain"/>
    <property type="match status" value="1"/>
</dbReference>
<dbReference type="SUPFAM" id="SSF51735">
    <property type="entry name" value="NAD(P)-binding Rossmann-fold domains"/>
    <property type="match status" value="1"/>
</dbReference>
<accession>A0A0F7TK64</accession>
<dbReference type="PANTHER" id="PTHR43976:SF16">
    <property type="entry name" value="SHORT-CHAIN DEHYDROGENASE_REDUCTASE FAMILY PROTEIN"/>
    <property type="match status" value="1"/>
</dbReference>
<dbReference type="Pfam" id="PF00106">
    <property type="entry name" value="adh_short"/>
    <property type="match status" value="1"/>
</dbReference>
<dbReference type="EMBL" id="CDHK01000002">
    <property type="protein sequence ID" value="CEJ55413.1"/>
    <property type="molecule type" value="Genomic_DNA"/>
</dbReference>
<organism evidence="4 5">
    <name type="scientific">Penicillium brasilianum</name>
    <dbReference type="NCBI Taxonomy" id="104259"/>
    <lineage>
        <taxon>Eukaryota</taxon>
        <taxon>Fungi</taxon>
        <taxon>Dikarya</taxon>
        <taxon>Ascomycota</taxon>
        <taxon>Pezizomycotina</taxon>
        <taxon>Eurotiomycetes</taxon>
        <taxon>Eurotiomycetidae</taxon>
        <taxon>Eurotiales</taxon>
        <taxon>Aspergillaceae</taxon>
        <taxon>Penicillium</taxon>
    </lineage>
</organism>
<dbReference type="InterPro" id="IPR002347">
    <property type="entry name" value="SDR_fam"/>
</dbReference>
<keyword evidence="2" id="KW-0560">Oxidoreductase</keyword>
<evidence type="ECO:0000256" key="1">
    <source>
        <dbReference type="ARBA" id="ARBA00006484"/>
    </source>
</evidence>
<name>A0A0F7TK64_PENBI</name>
<comment type="similarity">
    <text evidence="1 3">Belongs to the short-chain dehydrogenases/reductases (SDR) family.</text>
</comment>
<protein>
    <submittedName>
        <fullName evidence="4">Uncharacterized protein</fullName>
    </submittedName>
</protein>
<dbReference type="GO" id="GO:0016491">
    <property type="term" value="F:oxidoreductase activity"/>
    <property type="evidence" value="ECO:0007669"/>
    <property type="project" value="UniProtKB-KW"/>
</dbReference>
<dbReference type="OrthoDB" id="1274115at2759"/>
<dbReference type="CDD" id="cd05374">
    <property type="entry name" value="17beta-HSD-like_SDR_c"/>
    <property type="match status" value="1"/>
</dbReference>
<dbReference type="PRINTS" id="PR00080">
    <property type="entry name" value="SDRFAMILY"/>
</dbReference>
<dbReference type="Proteomes" id="UP000042958">
    <property type="component" value="Unassembled WGS sequence"/>
</dbReference>
<proteinExistence type="inferred from homology"/>
<gene>
    <name evidence="4" type="ORF">PMG11_01674</name>
</gene>
<dbReference type="PRINTS" id="PR00081">
    <property type="entry name" value="GDHRDH"/>
</dbReference>
<dbReference type="InterPro" id="IPR051911">
    <property type="entry name" value="SDR_oxidoreductase"/>
</dbReference>
<sequence>MAPQIWLITGTSSGFGSQFVKEVIARGDKVIATARNVERITHMRDLGAATLQLDVTASQDELNRKAEEAISIFGRVDILVNNAGYTQFGLLEENSHDQWFSQFNTNVFGTLNTTRAFLPHLRGNKAGVVVFVGSMVAWDGLPAVGAYCASKAAIHYAAESLSKELEPIGIKTLIVEPGAFRTELLNQASSSRSISKLEDYRVISQVVSKSFDDFNGNQPGNTVKGVQRIVDVVKGENEATGKPWPSSLPLGSDAVSVIRKKCEQTLNELEAWEDFAKSTDI</sequence>
<dbReference type="AlphaFoldDB" id="A0A0F7TK64"/>
<dbReference type="PANTHER" id="PTHR43976">
    <property type="entry name" value="SHORT CHAIN DEHYDROGENASE"/>
    <property type="match status" value="1"/>
</dbReference>
<evidence type="ECO:0000313" key="5">
    <source>
        <dbReference type="Proteomes" id="UP000042958"/>
    </source>
</evidence>
<keyword evidence="5" id="KW-1185">Reference proteome</keyword>